<reference evidence="1" key="1">
    <citation type="journal article" date="2015" name="Nature">
        <title>Complex archaea that bridge the gap between prokaryotes and eukaryotes.</title>
        <authorList>
            <person name="Spang A."/>
            <person name="Saw J.H."/>
            <person name="Jorgensen S.L."/>
            <person name="Zaremba-Niedzwiedzka K."/>
            <person name="Martijn J."/>
            <person name="Lind A.E."/>
            <person name="van Eijk R."/>
            <person name="Schleper C."/>
            <person name="Guy L."/>
            <person name="Ettema T.J."/>
        </authorList>
    </citation>
    <scope>NUCLEOTIDE SEQUENCE</scope>
</reference>
<dbReference type="AlphaFoldDB" id="A0A0F9TJ23"/>
<proteinExistence type="predicted"/>
<name>A0A0F9TJ23_9ZZZZ</name>
<accession>A0A0F9TJ23</accession>
<protein>
    <submittedName>
        <fullName evidence="1">Uncharacterized protein</fullName>
    </submittedName>
</protein>
<comment type="caution">
    <text evidence="1">The sequence shown here is derived from an EMBL/GenBank/DDBJ whole genome shotgun (WGS) entry which is preliminary data.</text>
</comment>
<evidence type="ECO:0000313" key="1">
    <source>
        <dbReference type="EMBL" id="KKN74877.1"/>
    </source>
</evidence>
<organism evidence="1">
    <name type="scientific">marine sediment metagenome</name>
    <dbReference type="NCBI Taxonomy" id="412755"/>
    <lineage>
        <taxon>unclassified sequences</taxon>
        <taxon>metagenomes</taxon>
        <taxon>ecological metagenomes</taxon>
    </lineage>
</organism>
<dbReference type="EMBL" id="LAZR01000319">
    <property type="protein sequence ID" value="KKN74877.1"/>
    <property type="molecule type" value="Genomic_DNA"/>
</dbReference>
<sequence>MESKYFLTVDWCSEGKRGIFSSASGDVFGSDTQHTEDEMGEILGVFSMILNPQSLVFTEAEVANYTAFYPLAEYTNHYGVVLPKGESDG</sequence>
<gene>
    <name evidence="1" type="ORF">LCGC14_0386260</name>
</gene>